<dbReference type="GO" id="GO:0004519">
    <property type="term" value="F:endonuclease activity"/>
    <property type="evidence" value="ECO:0007669"/>
    <property type="project" value="UniProtKB-KW"/>
</dbReference>
<dbReference type="EMBL" id="JAFHKK010000029">
    <property type="protein sequence ID" value="MBN2965264.1"/>
    <property type="molecule type" value="Genomic_DNA"/>
</dbReference>
<sequence>MVFVLSKNKKPLAPTSNANARVLLKKGKAVVHSLYPFVIRLKEYKEATQCFEIKLDPGATTTGVAIVNQEKALFFFELIHRGASIKRSLDKRRGIRRARRQRNTRYRAPRFLNRTRPQGWLAPSVKSRADNVINFVKKYQHFIPLSKATIERVSFDNSSMAQGQTLYGVEYQQGALYQSKLRDFIFAKHGNTCVYCNGASGDKKVEVEHIISKSKGGTNSTHNLALSCRTCNVKKGTLSLKAFGRVMQKDYSHLEPKATPKHAAIVQSARNYTIESIAELMKVETGEGWETSFNRNQRALPKEHYYDALCVGSKSDYAIATSEVLEVKAQGRGSRQMCRMDRFGFPRTKAKESKTVKGFQTGDIVKAVVPSGLKKGKHLGRVAIRENGYFNITTKDSTVQGISHRHCKIIQKGDGYGYEHKTISA</sequence>
<dbReference type="PANTHER" id="PTHR33877">
    <property type="entry name" value="SLL1193 PROTEIN"/>
    <property type="match status" value="1"/>
</dbReference>
<dbReference type="Proteomes" id="UP000703590">
    <property type="component" value="Unassembled WGS sequence"/>
</dbReference>
<keyword evidence="3" id="KW-1185">Reference proteome</keyword>
<feature type="domain" description="HNH nuclease" evidence="1">
    <location>
        <begin position="180"/>
        <end position="233"/>
    </location>
</feature>
<keyword evidence="2" id="KW-0540">Nuclease</keyword>
<keyword evidence="2" id="KW-0255">Endonuclease</keyword>
<reference evidence="2 3" key="1">
    <citation type="submission" date="2021-02" db="EMBL/GenBank/DDBJ databases">
        <title>Sulfurospirillum tamanensis sp. nov.</title>
        <authorList>
            <person name="Frolova A."/>
            <person name="Merkel A."/>
            <person name="Slobodkin A."/>
        </authorList>
    </citation>
    <scope>NUCLEOTIDE SEQUENCE [LARGE SCALE GENOMIC DNA]</scope>
    <source>
        <strain evidence="2 3">T05b</strain>
    </source>
</reference>
<dbReference type="InterPro" id="IPR047693">
    <property type="entry name" value="RNA-guided_IscB-like"/>
</dbReference>
<name>A0ABS2WUC7_9BACT</name>
<dbReference type="Pfam" id="PF14239">
    <property type="entry name" value="RRXRR"/>
    <property type="match status" value="1"/>
</dbReference>
<dbReference type="NCBIfam" id="NF040563">
    <property type="entry name" value="guided_IscB"/>
    <property type="match status" value="1"/>
</dbReference>
<dbReference type="InterPro" id="IPR003615">
    <property type="entry name" value="HNH_nuc"/>
</dbReference>
<accession>A0ABS2WUC7</accession>
<reference evidence="2 3" key="3">
    <citation type="submission" date="2021-02" db="EMBL/GenBank/DDBJ databases">
        <authorList>
            <person name="Merkel A.Y."/>
        </authorList>
    </citation>
    <scope>NUCLEOTIDE SEQUENCE [LARGE SCALE GENOMIC DNA]</scope>
    <source>
        <strain evidence="2 3">T05b</strain>
    </source>
</reference>
<evidence type="ECO:0000313" key="2">
    <source>
        <dbReference type="EMBL" id="MBN2965264.1"/>
    </source>
</evidence>
<dbReference type="InterPro" id="IPR052892">
    <property type="entry name" value="NA-targeting_endonuclease"/>
</dbReference>
<dbReference type="InterPro" id="IPR029471">
    <property type="entry name" value="HNH_5"/>
</dbReference>
<organism evidence="2 3">
    <name type="scientific">Sulfurospirillum tamanense</name>
    <dbReference type="NCBI Taxonomy" id="2813362"/>
    <lineage>
        <taxon>Bacteria</taxon>
        <taxon>Pseudomonadati</taxon>
        <taxon>Campylobacterota</taxon>
        <taxon>Epsilonproteobacteria</taxon>
        <taxon>Campylobacterales</taxon>
        <taxon>Sulfurospirillaceae</taxon>
        <taxon>Sulfurospirillum</taxon>
    </lineage>
</organism>
<dbReference type="RefSeq" id="WP_205459810.1">
    <property type="nucleotide sequence ID" value="NZ_JAFHKK010000029.1"/>
</dbReference>
<dbReference type="SMART" id="SM00507">
    <property type="entry name" value="HNHc"/>
    <property type="match status" value="1"/>
</dbReference>
<evidence type="ECO:0000259" key="1">
    <source>
        <dbReference type="SMART" id="SM00507"/>
    </source>
</evidence>
<comment type="caution">
    <text evidence="2">The sequence shown here is derived from an EMBL/GenBank/DDBJ whole genome shotgun (WGS) entry which is preliminary data.</text>
</comment>
<evidence type="ECO:0000313" key="3">
    <source>
        <dbReference type="Proteomes" id="UP000703590"/>
    </source>
</evidence>
<dbReference type="Pfam" id="PF14279">
    <property type="entry name" value="HNH_5"/>
    <property type="match status" value="1"/>
</dbReference>
<gene>
    <name evidence="2" type="ORF">JWV37_10765</name>
</gene>
<protein>
    <submittedName>
        <fullName evidence="2">HNH endonuclease</fullName>
    </submittedName>
</protein>
<dbReference type="InterPro" id="IPR025938">
    <property type="entry name" value="RRXRR_dom"/>
</dbReference>
<dbReference type="PANTHER" id="PTHR33877:SF2">
    <property type="entry name" value="OS07G0170200 PROTEIN"/>
    <property type="match status" value="1"/>
</dbReference>
<reference evidence="3" key="2">
    <citation type="submission" date="2021-02" db="EMBL/GenBank/DDBJ databases">
        <title>Sulfurospirillum tamanensis sp. nov.</title>
        <authorList>
            <person name="Merkel A.Y."/>
        </authorList>
    </citation>
    <scope>NUCLEOTIDE SEQUENCE [LARGE SCALE GENOMIC DNA]</scope>
    <source>
        <strain evidence="3">T05b</strain>
    </source>
</reference>
<keyword evidence="2" id="KW-0378">Hydrolase</keyword>
<dbReference type="CDD" id="cd00085">
    <property type="entry name" value="HNHc"/>
    <property type="match status" value="1"/>
</dbReference>
<dbReference type="Gene3D" id="1.10.30.50">
    <property type="match status" value="1"/>
</dbReference>
<proteinExistence type="predicted"/>